<dbReference type="EMBL" id="CP073078">
    <property type="protein sequence ID" value="QUD86284.1"/>
    <property type="molecule type" value="Genomic_DNA"/>
</dbReference>
<feature type="domain" description="Amidase" evidence="1">
    <location>
        <begin position="25"/>
        <end position="458"/>
    </location>
</feature>
<reference evidence="2" key="1">
    <citation type="submission" date="2021-04" db="EMBL/GenBank/DDBJ databases">
        <title>The complete genome sequence of Caulobacter sp. S6.</title>
        <authorList>
            <person name="Tang Y."/>
            <person name="Ouyang W."/>
            <person name="Liu Q."/>
            <person name="Huang B."/>
            <person name="Guo Z."/>
            <person name="Lei P."/>
        </authorList>
    </citation>
    <scope>NUCLEOTIDE SEQUENCE</scope>
    <source>
        <strain evidence="2">S6</strain>
    </source>
</reference>
<dbReference type="InterPro" id="IPR052739">
    <property type="entry name" value="FAAH2"/>
</dbReference>
<dbReference type="PANTHER" id="PTHR43372:SF4">
    <property type="entry name" value="FATTY-ACID AMIDE HYDROLASE 2"/>
    <property type="match status" value="1"/>
</dbReference>
<dbReference type="AlphaFoldDB" id="A0A975FVY4"/>
<dbReference type="SUPFAM" id="SSF75304">
    <property type="entry name" value="Amidase signature (AS) enzymes"/>
    <property type="match status" value="1"/>
</dbReference>
<dbReference type="Proteomes" id="UP000676409">
    <property type="component" value="Chromosome"/>
</dbReference>
<dbReference type="InterPro" id="IPR023631">
    <property type="entry name" value="Amidase_dom"/>
</dbReference>
<proteinExistence type="predicted"/>
<evidence type="ECO:0000313" key="2">
    <source>
        <dbReference type="EMBL" id="QUD86284.1"/>
    </source>
</evidence>
<dbReference type="Gene3D" id="3.90.1300.10">
    <property type="entry name" value="Amidase signature (AS) domain"/>
    <property type="match status" value="1"/>
</dbReference>
<protein>
    <submittedName>
        <fullName evidence="2">Amidase</fullName>
    </submittedName>
</protein>
<gene>
    <name evidence="2" type="ORF">KCG34_14380</name>
</gene>
<organism evidence="2 3">
    <name type="scientific">Phenylobacterium montanum</name>
    <dbReference type="NCBI Taxonomy" id="2823693"/>
    <lineage>
        <taxon>Bacteria</taxon>
        <taxon>Pseudomonadati</taxon>
        <taxon>Pseudomonadota</taxon>
        <taxon>Alphaproteobacteria</taxon>
        <taxon>Caulobacterales</taxon>
        <taxon>Caulobacteraceae</taxon>
        <taxon>Phenylobacterium</taxon>
    </lineage>
</organism>
<dbReference type="GO" id="GO:0012505">
    <property type="term" value="C:endomembrane system"/>
    <property type="evidence" value="ECO:0007669"/>
    <property type="project" value="TreeGrafter"/>
</dbReference>
<dbReference type="RefSeq" id="WP_211936336.1">
    <property type="nucleotide sequence ID" value="NZ_CP073078.1"/>
</dbReference>
<dbReference type="KEGG" id="caul:KCG34_14380"/>
<evidence type="ECO:0000259" key="1">
    <source>
        <dbReference type="Pfam" id="PF01425"/>
    </source>
</evidence>
<keyword evidence="3" id="KW-1185">Reference proteome</keyword>
<name>A0A975FVY4_9CAUL</name>
<dbReference type="Pfam" id="PF01425">
    <property type="entry name" value="Amidase"/>
    <property type="match status" value="1"/>
</dbReference>
<dbReference type="InterPro" id="IPR036928">
    <property type="entry name" value="AS_sf"/>
</dbReference>
<evidence type="ECO:0000313" key="3">
    <source>
        <dbReference type="Proteomes" id="UP000676409"/>
    </source>
</evidence>
<accession>A0A975FVY4</accession>
<dbReference type="PANTHER" id="PTHR43372">
    <property type="entry name" value="FATTY-ACID AMIDE HYDROLASE"/>
    <property type="match status" value="1"/>
</dbReference>
<sequence>MSDILSLDALGQLQALVTKRISAVELLEAAIARRQETKGLNAVVATDLTAARERARTVDERRIAGEPLGPFAGLPMTIKDTFDVDGLPASAGVKALLNRTAHDAEVVARARAAGAIPWGKTNVPVMAGDWQSYNDVYGTTNNPWDVTRVPGGSSGGAAAALSVGITALEIGSDIGGSLRVPANFCGVLSHKPTWGLVSQSGHVPPAPGAYAARDLNVVGPMARSARDLRLLLSVIAQGPIAPKAQPAALKGLKVGLWIDEPSFPLDPEVKAVVEAFGARLAGAGCEVETIRPVDAPALITAYTTLLSSVVATDLPTKVQADMQRLRGMAKLAMRFGADPMGWAGQVLAYSATHAEWLAAHETRERLAVQVKATFDKRDVIIAPISPVTAFPHDHKPFQKRVLKQSDGKTIPYVSMLNWIALATALGLPATVLPAGLAKSGRPVGVQIIGPHGGDSRTLAVAEGIEEAFGGYLKPPPEIGGR</sequence>